<evidence type="ECO:0000313" key="1">
    <source>
        <dbReference type="Proteomes" id="UP000887579"/>
    </source>
</evidence>
<dbReference type="WBParaSite" id="ES5_v2.g25629.t1">
    <property type="protein sequence ID" value="ES5_v2.g25629.t1"/>
    <property type="gene ID" value="ES5_v2.g25629"/>
</dbReference>
<name>A0AC34G7N1_9BILA</name>
<protein>
    <submittedName>
        <fullName evidence="2">Uncharacterized protein</fullName>
    </submittedName>
</protein>
<organism evidence="1 2">
    <name type="scientific">Panagrolaimus sp. ES5</name>
    <dbReference type="NCBI Taxonomy" id="591445"/>
    <lineage>
        <taxon>Eukaryota</taxon>
        <taxon>Metazoa</taxon>
        <taxon>Ecdysozoa</taxon>
        <taxon>Nematoda</taxon>
        <taxon>Chromadorea</taxon>
        <taxon>Rhabditida</taxon>
        <taxon>Tylenchina</taxon>
        <taxon>Panagrolaimomorpha</taxon>
        <taxon>Panagrolaimoidea</taxon>
        <taxon>Panagrolaimidae</taxon>
        <taxon>Panagrolaimus</taxon>
    </lineage>
</organism>
<reference evidence="2" key="1">
    <citation type="submission" date="2022-11" db="UniProtKB">
        <authorList>
            <consortium name="WormBaseParasite"/>
        </authorList>
    </citation>
    <scope>IDENTIFICATION</scope>
</reference>
<dbReference type="Proteomes" id="UP000887579">
    <property type="component" value="Unplaced"/>
</dbReference>
<accession>A0AC34G7N1</accession>
<evidence type="ECO:0000313" key="2">
    <source>
        <dbReference type="WBParaSite" id="ES5_v2.g25629.t1"/>
    </source>
</evidence>
<proteinExistence type="predicted"/>
<sequence length="145" mass="16106">MVPSEVTPVNASTCKDIFLLINDGGNPGHVFCKPGDIISKVLNIENVQNVTIYHKSGVVPPTSTVDNFSPVSWLSIHYKKRGGNKEIIELQTTKFGDSSTSKSDNIDDRYSNINLNQNYIYSNFTQSLGHSDSKILNKDKKICKK</sequence>